<dbReference type="InterPro" id="IPR057349">
    <property type="entry name" value="C2_Mug190_3rd"/>
</dbReference>
<evidence type="ECO:0000256" key="5">
    <source>
        <dbReference type="ARBA" id="ARBA00022989"/>
    </source>
</evidence>
<feature type="region of interest" description="Disordered" evidence="6">
    <location>
        <begin position="1162"/>
        <end position="1186"/>
    </location>
</feature>
<feature type="region of interest" description="Disordered" evidence="6">
    <location>
        <begin position="1"/>
        <end position="70"/>
    </location>
</feature>
<protein>
    <recommendedName>
        <fullName evidence="7">C2 domain-containing protein</fullName>
    </recommendedName>
</protein>
<feature type="compositionally biased region" description="Low complexity" evidence="6">
    <location>
        <begin position="999"/>
        <end position="1010"/>
    </location>
</feature>
<feature type="compositionally biased region" description="Acidic residues" evidence="6">
    <location>
        <begin position="1264"/>
        <end position="1288"/>
    </location>
</feature>
<dbReference type="PANTHER" id="PTHR47348:SF3">
    <property type="entry name" value="MEIOTICALLY UP-REGULATED GENE 190 PROTEIN"/>
    <property type="match status" value="1"/>
</dbReference>
<dbReference type="EMBL" id="SDIL01000060">
    <property type="protein sequence ID" value="RXK37804.1"/>
    <property type="molecule type" value="Genomic_DNA"/>
</dbReference>
<evidence type="ECO:0000256" key="3">
    <source>
        <dbReference type="ARBA" id="ARBA00022737"/>
    </source>
</evidence>
<dbReference type="OrthoDB" id="419768at2759"/>
<dbReference type="InParanoid" id="A0A4Q1BJC2"/>
<dbReference type="InterPro" id="IPR000008">
    <property type="entry name" value="C2_dom"/>
</dbReference>
<dbReference type="InterPro" id="IPR037765">
    <property type="entry name" value="C2B_Tricalbin"/>
</dbReference>
<evidence type="ECO:0000256" key="6">
    <source>
        <dbReference type="SAM" id="MobiDB-lite"/>
    </source>
</evidence>
<dbReference type="STRING" id="5217.A0A4Q1BJC2"/>
<reference evidence="8 9" key="1">
    <citation type="submission" date="2016-06" db="EMBL/GenBank/DDBJ databases">
        <title>Evolution of pathogenesis and genome organization in the Tremellales.</title>
        <authorList>
            <person name="Cuomo C."/>
            <person name="Litvintseva A."/>
            <person name="Heitman J."/>
            <person name="Chen Y."/>
            <person name="Sun S."/>
            <person name="Springer D."/>
            <person name="Dromer F."/>
            <person name="Young S."/>
            <person name="Zeng Q."/>
            <person name="Chapman S."/>
            <person name="Gujja S."/>
            <person name="Saif S."/>
            <person name="Birren B."/>
        </authorList>
    </citation>
    <scope>NUCLEOTIDE SEQUENCE [LARGE SCALE GENOMIC DNA]</scope>
    <source>
        <strain evidence="8 9">ATCC 28783</strain>
    </source>
</reference>
<evidence type="ECO:0000313" key="8">
    <source>
        <dbReference type="EMBL" id="RXK37804.1"/>
    </source>
</evidence>
<feature type="compositionally biased region" description="Low complexity" evidence="6">
    <location>
        <begin position="97"/>
        <end position="107"/>
    </location>
</feature>
<dbReference type="GO" id="GO:0061817">
    <property type="term" value="P:endoplasmic reticulum-plasma membrane tethering"/>
    <property type="evidence" value="ECO:0007669"/>
    <property type="project" value="InterPro"/>
</dbReference>
<gene>
    <name evidence="8" type="ORF">M231_04960</name>
</gene>
<accession>A0A4Q1BJC2</accession>
<feature type="region of interest" description="Disordered" evidence="6">
    <location>
        <begin position="1334"/>
        <end position="1362"/>
    </location>
</feature>
<dbReference type="PROSITE" id="PS50004">
    <property type="entry name" value="C2"/>
    <property type="match status" value="2"/>
</dbReference>
<dbReference type="PANTHER" id="PTHR47348">
    <property type="entry name" value="MEIOTICALLY UP-REGULATED GENE 190 PROTEIN"/>
    <property type="match status" value="1"/>
</dbReference>
<evidence type="ECO:0000313" key="9">
    <source>
        <dbReference type="Proteomes" id="UP000289152"/>
    </source>
</evidence>
<feature type="compositionally biased region" description="Basic and acidic residues" evidence="6">
    <location>
        <begin position="1014"/>
        <end position="1023"/>
    </location>
</feature>
<keyword evidence="4" id="KW-0256">Endoplasmic reticulum</keyword>
<feature type="region of interest" description="Disordered" evidence="6">
    <location>
        <begin position="1264"/>
        <end position="1311"/>
    </location>
</feature>
<feature type="domain" description="C2" evidence="7">
    <location>
        <begin position="558"/>
        <end position="683"/>
    </location>
</feature>
<comment type="subcellular location">
    <subcellularLocation>
        <location evidence="1">Endoplasmic reticulum membrane</location>
    </subcellularLocation>
</comment>
<dbReference type="SUPFAM" id="SSF49562">
    <property type="entry name" value="C2 domain (Calcium/lipid-binding domain, CaLB)"/>
    <property type="match status" value="2"/>
</dbReference>
<feature type="region of interest" description="Disordered" evidence="6">
    <location>
        <begin position="989"/>
        <end position="1023"/>
    </location>
</feature>
<feature type="region of interest" description="Disordered" evidence="6">
    <location>
        <begin position="83"/>
        <end position="108"/>
    </location>
</feature>
<evidence type="ECO:0000256" key="2">
    <source>
        <dbReference type="ARBA" id="ARBA00022692"/>
    </source>
</evidence>
<dbReference type="Gene3D" id="2.60.40.150">
    <property type="entry name" value="C2 domain"/>
    <property type="match status" value="2"/>
</dbReference>
<proteinExistence type="predicted"/>
<comment type="caution">
    <text evidence="8">The sequence shown here is derived from an EMBL/GenBank/DDBJ whole genome shotgun (WGS) entry which is preliminary data.</text>
</comment>
<feature type="region of interest" description="Disordered" evidence="6">
    <location>
        <begin position="285"/>
        <end position="421"/>
    </location>
</feature>
<feature type="compositionally biased region" description="Basic and acidic residues" evidence="6">
    <location>
        <begin position="1339"/>
        <end position="1362"/>
    </location>
</feature>
<sequence length="1362" mass="150022">MDDEHDGTIRPIDPTQGRPPPLPPRKVSQSPTVPPPSPPVQAAAVNLSPQPVDAASKPSPPPLPPRSKPAPISVVQTALEDAPKTNVSVSVIPATPPSSRSPASPTANKVIPSAQLDVAADGGAGHDMKPVVSLPEMSEANKSTRMVSMGDSIPPVPSWVPVAFLGIAAYTRSCLLIAIALGFSVWTFYGSNADGQKEAPQKSQEKDEGNSSVDWINHTLHVLFPLISTEVLTPFIDLLEDALMEQVPPVVTSVRLASPSLGRQPLQLTSLKALSDEEWFAALSEHPTSQPDLPLRGHKKGRSSLSSLTPSSLIEKASPRSRPRSGSSASRSSSSMLEGETLAGEMRSRRKRDSLLRRLSGRDNVEAFSKESDPHHVEPSPPISKVHRLANALRGRRSSESQQKSIFSGLPTSSGGPNFEPLDDDATGQYVNYQVSFTYSHSAPFPSTAVPRKGMGLHVLAYFGIGIAGLKQTEAPVYIDILSLKGTINLRLLLSATPPFVRTGTFFFPKLPDFDISAKPLVRSAFNAFNLPLVKPYVMKSIVEVAQSFVAPRSYTLDVDRLLLGREASYRLMSVGVLQLIIHGAKDLPKTDTLGTCDPYVSVGMTKFHKPLYATRTITNTLLPQWDETANILVPAEAVRSGEGLRLSVCDSDRLSSDDSLGVVTVDLTDLVENYNGPLKRRLDPLRADNPGMKVQGSLEWSIRFCPLWQISPEELEERLKQAHPKSKGEPKDVTKPWWITLLEKLAGEVPEWEKERKERRKEVMEWFSGAKEREEAEVVLKPNEKYRSGILQFHIHQASDLEVESLDGTYSQALSPRLSAAGGRSALEDVVNRTSEENPDPPSAYVEVHLNDQVVYRTRTKEVTPEPYYNAVSERFVRNWTSSRIKFVVRDSRDREHDPIIGLVSLPLPKALSERSQITRWYPLIGGLGWGLLRISLLWKPVEINLPPTMTGYDISTLHLLSLSSTELSFLSEKALGLVLETDSDRLSLTSSGDKRSSASSRFSLNMNSPKTSVEKTFHTKSSLEKTHSSKHSIGSIQSFRSIDELRPVNSSETSLSQFNMGKNERSSSRHDGAIVEEDTVSQWDFNSNKMAIRYRHTCSLVLTFKTKSQMLKKSKTVAIAILPLYDMVDDEDIIRTIPIYKTTNVELAVKSTKAHLSSSFSFTPKSQLPTSKGNSSEGTTSLSDEISTSTDAAAGYVKGQVGSTSPQQKDRQISREGNEDLEQIGWVTISFKIIPGISKIHKRFCKKDLRFMKAYEAWEAAREEDNECDYDVEGEDDEEDEEEDGSSEANTIDLRDDEEMGSHNQALHKKHKGIFQLKIARTGKLVADKISASVRSSGDKDSRPRGTDVVVEKEGTSRLG</sequence>
<keyword evidence="2" id="KW-0812">Transmembrane</keyword>
<feature type="region of interest" description="Disordered" evidence="6">
    <location>
        <begin position="1198"/>
        <end position="1219"/>
    </location>
</feature>
<feature type="compositionally biased region" description="Low complexity" evidence="6">
    <location>
        <begin position="324"/>
        <end position="335"/>
    </location>
</feature>
<evidence type="ECO:0000256" key="1">
    <source>
        <dbReference type="ARBA" id="ARBA00004586"/>
    </source>
</evidence>
<keyword evidence="3" id="KW-0677">Repeat</keyword>
<dbReference type="SMART" id="SM00239">
    <property type="entry name" value="C2"/>
    <property type="match status" value="2"/>
</dbReference>
<dbReference type="Pfam" id="PF25669">
    <property type="entry name" value="SMP_MUG190-like"/>
    <property type="match status" value="2"/>
</dbReference>
<dbReference type="CDD" id="cd21676">
    <property type="entry name" value="SMP_Mug190"/>
    <property type="match status" value="1"/>
</dbReference>
<dbReference type="Proteomes" id="UP000289152">
    <property type="component" value="Unassembled WGS sequence"/>
</dbReference>
<dbReference type="CDD" id="cd04052">
    <property type="entry name" value="C2B_Tricalbin-like"/>
    <property type="match status" value="1"/>
</dbReference>
<keyword evidence="5" id="KW-0472">Membrane</keyword>
<feature type="compositionally biased region" description="Pro residues" evidence="6">
    <location>
        <begin position="58"/>
        <end position="68"/>
    </location>
</feature>
<keyword evidence="9" id="KW-1185">Reference proteome</keyword>
<feature type="compositionally biased region" description="Low complexity" evidence="6">
    <location>
        <begin position="303"/>
        <end position="313"/>
    </location>
</feature>
<feature type="compositionally biased region" description="Polar residues" evidence="6">
    <location>
        <begin position="400"/>
        <end position="416"/>
    </location>
</feature>
<organism evidence="8 9">
    <name type="scientific">Tremella mesenterica</name>
    <name type="common">Jelly fungus</name>
    <dbReference type="NCBI Taxonomy" id="5217"/>
    <lineage>
        <taxon>Eukaryota</taxon>
        <taxon>Fungi</taxon>
        <taxon>Dikarya</taxon>
        <taxon>Basidiomycota</taxon>
        <taxon>Agaricomycotina</taxon>
        <taxon>Tremellomycetes</taxon>
        <taxon>Tremellales</taxon>
        <taxon>Tremellaceae</taxon>
        <taxon>Tremella</taxon>
    </lineage>
</organism>
<name>A0A4Q1BJC2_TREME</name>
<keyword evidence="5" id="KW-1133">Transmembrane helix</keyword>
<evidence type="ECO:0000256" key="4">
    <source>
        <dbReference type="ARBA" id="ARBA00022824"/>
    </source>
</evidence>
<dbReference type="GO" id="GO:0005789">
    <property type="term" value="C:endoplasmic reticulum membrane"/>
    <property type="evidence" value="ECO:0007669"/>
    <property type="project" value="UniProtKB-SubCell"/>
</dbReference>
<feature type="compositionally biased region" description="Basic and acidic residues" evidence="6">
    <location>
        <begin position="353"/>
        <end position="378"/>
    </location>
</feature>
<dbReference type="VEuPathDB" id="FungiDB:TREMEDRAFT_70665"/>
<evidence type="ECO:0000259" key="7">
    <source>
        <dbReference type="PROSITE" id="PS50004"/>
    </source>
</evidence>
<dbReference type="Pfam" id="PF00168">
    <property type="entry name" value="C2"/>
    <property type="match status" value="2"/>
</dbReference>
<dbReference type="InterPro" id="IPR035892">
    <property type="entry name" value="C2_domain_sf"/>
</dbReference>
<feature type="compositionally biased region" description="Basic and acidic residues" evidence="6">
    <location>
        <begin position="1210"/>
        <end position="1219"/>
    </location>
</feature>
<dbReference type="Pfam" id="PF25331">
    <property type="entry name" value="C2_Mug190_3rd"/>
    <property type="match status" value="1"/>
</dbReference>
<feature type="domain" description="C2" evidence="7">
    <location>
        <begin position="773"/>
        <end position="923"/>
    </location>
</feature>